<gene>
    <name evidence="3" type="ORF">GCM10007391_06120</name>
</gene>
<dbReference type="Gene3D" id="3.90.1200.10">
    <property type="match status" value="1"/>
</dbReference>
<dbReference type="PANTHER" id="PTHR12149:SF8">
    <property type="entry name" value="PROTEIN-RIBULOSAMINE 3-KINASE"/>
    <property type="match status" value="1"/>
</dbReference>
<evidence type="ECO:0000313" key="4">
    <source>
        <dbReference type="Proteomes" id="UP000631300"/>
    </source>
</evidence>
<keyword evidence="2" id="KW-0808">Transferase</keyword>
<reference evidence="3" key="1">
    <citation type="journal article" date="2014" name="Int. J. Syst. Evol. Microbiol.">
        <title>Complete genome sequence of Corynebacterium casei LMG S-19264T (=DSM 44701T), isolated from a smear-ripened cheese.</title>
        <authorList>
            <consortium name="US DOE Joint Genome Institute (JGI-PGF)"/>
            <person name="Walter F."/>
            <person name="Albersmeier A."/>
            <person name="Kalinowski J."/>
            <person name="Ruckert C."/>
        </authorList>
    </citation>
    <scope>NUCLEOTIDE SEQUENCE</scope>
    <source>
        <strain evidence="3">KCTC 22164</strain>
    </source>
</reference>
<dbReference type="Pfam" id="PF03881">
    <property type="entry name" value="Fructosamin_kin"/>
    <property type="match status" value="1"/>
</dbReference>
<dbReference type="PIRSF" id="PIRSF006221">
    <property type="entry name" value="Ketosamine-3-kinase"/>
    <property type="match status" value="1"/>
</dbReference>
<dbReference type="Proteomes" id="UP000631300">
    <property type="component" value="Unassembled WGS sequence"/>
</dbReference>
<evidence type="ECO:0000313" key="3">
    <source>
        <dbReference type="EMBL" id="GGW76306.1"/>
    </source>
</evidence>
<keyword evidence="4" id="KW-1185">Reference proteome</keyword>
<accession>A0A918JEI2</accession>
<protein>
    <recommendedName>
        <fullName evidence="5">Fructosamine kinase family protein</fullName>
    </recommendedName>
</protein>
<proteinExistence type="inferred from homology"/>
<reference evidence="3" key="2">
    <citation type="submission" date="2020-09" db="EMBL/GenBank/DDBJ databases">
        <authorList>
            <person name="Sun Q."/>
            <person name="Kim S."/>
        </authorList>
    </citation>
    <scope>NUCLEOTIDE SEQUENCE</scope>
    <source>
        <strain evidence="3">KCTC 22164</strain>
    </source>
</reference>
<dbReference type="GO" id="GO:0016301">
    <property type="term" value="F:kinase activity"/>
    <property type="evidence" value="ECO:0007669"/>
    <property type="project" value="UniProtKB-UniRule"/>
</dbReference>
<organism evidence="3 4">
    <name type="scientific">Alteromonas halophila</name>
    <dbReference type="NCBI Taxonomy" id="516698"/>
    <lineage>
        <taxon>Bacteria</taxon>
        <taxon>Pseudomonadati</taxon>
        <taxon>Pseudomonadota</taxon>
        <taxon>Gammaproteobacteria</taxon>
        <taxon>Alteromonadales</taxon>
        <taxon>Alteromonadaceae</taxon>
        <taxon>Alteromonas/Salinimonas group</taxon>
        <taxon>Alteromonas</taxon>
    </lineage>
</organism>
<dbReference type="EMBL" id="BMXP01000001">
    <property type="protein sequence ID" value="GGW76306.1"/>
    <property type="molecule type" value="Genomic_DNA"/>
</dbReference>
<evidence type="ECO:0000256" key="2">
    <source>
        <dbReference type="PIRNR" id="PIRNR006221"/>
    </source>
</evidence>
<dbReference type="PANTHER" id="PTHR12149">
    <property type="entry name" value="FRUCTOSAMINE 3 KINASE-RELATED PROTEIN"/>
    <property type="match status" value="1"/>
</dbReference>
<evidence type="ECO:0008006" key="5">
    <source>
        <dbReference type="Google" id="ProtNLM"/>
    </source>
</evidence>
<evidence type="ECO:0000256" key="1">
    <source>
        <dbReference type="ARBA" id="ARBA00009460"/>
    </source>
</evidence>
<keyword evidence="2" id="KW-0418">Kinase</keyword>
<comment type="caution">
    <text evidence="3">The sequence shown here is derived from an EMBL/GenBank/DDBJ whole genome shotgun (WGS) entry which is preliminary data.</text>
</comment>
<name>A0A918JEI2_9ALTE</name>
<dbReference type="AlphaFoldDB" id="A0A918JEI2"/>
<dbReference type="InterPro" id="IPR011009">
    <property type="entry name" value="Kinase-like_dom_sf"/>
</dbReference>
<dbReference type="SUPFAM" id="SSF56112">
    <property type="entry name" value="Protein kinase-like (PK-like)"/>
    <property type="match status" value="1"/>
</dbReference>
<dbReference type="InterPro" id="IPR016477">
    <property type="entry name" value="Fructo-/Ketosamine-3-kinase"/>
</dbReference>
<dbReference type="Gene3D" id="3.30.200.20">
    <property type="entry name" value="Phosphorylase Kinase, domain 1"/>
    <property type="match status" value="1"/>
</dbReference>
<sequence>MVTATMWHFISEQISSALDMPFICQHQKMASGGDTHQCFVIRDERHRFFVKIHPLEASKPLKCEAEGLSAMAAIEGVSVPRVIACGDVHVDGRDIEYLVLSHLRFQPSVDTATLYGLGKMVARLHQANGYAHYGWDEDNFIGASVQENGWYENWADFFAEKRIGSMLERFSRKGMMITDNDVLVNSVHQQLSSHHPAPSLLHGDLWSGNAGATNKGPVLYDPAVYVGDAETDLAMTELFGGFGEAFYEGYRSEHAIADGYAARKPIYQLYHILNHALLFGSGYANQAKSLISQIQHS</sequence>
<comment type="similarity">
    <text evidence="1 2">Belongs to the fructosamine kinase family.</text>
</comment>